<dbReference type="Pfam" id="PF00589">
    <property type="entry name" value="Phage_integrase"/>
    <property type="match status" value="1"/>
</dbReference>
<dbReference type="KEGG" id="tdf:H9L22_11030"/>
<reference evidence="8 9" key="1">
    <citation type="submission" date="2020-08" db="EMBL/GenBank/DDBJ databases">
        <title>Genome sequence of Tessaracoccus defluvii JCM 17540T.</title>
        <authorList>
            <person name="Hyun D.-W."/>
            <person name="Bae J.-W."/>
        </authorList>
    </citation>
    <scope>NUCLEOTIDE SEQUENCE [LARGE SCALE GENOMIC DNA]</scope>
    <source>
        <strain evidence="8 9">JCM 17540</strain>
    </source>
</reference>
<name>A0A7H0H7G8_9ACTN</name>
<organism evidence="8 9">
    <name type="scientific">Tessaracoccus defluvii</name>
    <dbReference type="NCBI Taxonomy" id="1285901"/>
    <lineage>
        <taxon>Bacteria</taxon>
        <taxon>Bacillati</taxon>
        <taxon>Actinomycetota</taxon>
        <taxon>Actinomycetes</taxon>
        <taxon>Propionibacteriales</taxon>
        <taxon>Propionibacteriaceae</taxon>
        <taxon>Tessaracoccus</taxon>
    </lineage>
</organism>
<dbReference type="PANTHER" id="PTHR30349:SF90">
    <property type="entry name" value="TYROSINE RECOMBINASE XERD"/>
    <property type="match status" value="1"/>
</dbReference>
<gene>
    <name evidence="7" type="ORF">H9L22_01575</name>
    <name evidence="8" type="ORF">H9L22_03375</name>
    <name evidence="6" type="ORF">H9L22_11030</name>
</gene>
<dbReference type="InterPro" id="IPR011010">
    <property type="entry name" value="DNA_brk_join_enz"/>
</dbReference>
<evidence type="ECO:0000313" key="7">
    <source>
        <dbReference type="EMBL" id="QNP56215.1"/>
    </source>
</evidence>
<dbReference type="InterPro" id="IPR013762">
    <property type="entry name" value="Integrase-like_cat_sf"/>
</dbReference>
<evidence type="ECO:0000313" key="8">
    <source>
        <dbReference type="EMBL" id="QNP56484.1"/>
    </source>
</evidence>
<dbReference type="PROSITE" id="PS51898">
    <property type="entry name" value="TYR_RECOMBINASE"/>
    <property type="match status" value="1"/>
</dbReference>
<dbReference type="InterPro" id="IPR010998">
    <property type="entry name" value="Integrase_recombinase_N"/>
</dbReference>
<feature type="domain" description="Core-binding (CB)" evidence="5">
    <location>
        <begin position="109"/>
        <end position="193"/>
    </location>
</feature>
<dbReference type="InterPro" id="IPR050090">
    <property type="entry name" value="Tyrosine_recombinase_XerCD"/>
</dbReference>
<dbReference type="GO" id="GO:0015074">
    <property type="term" value="P:DNA integration"/>
    <property type="evidence" value="ECO:0007669"/>
    <property type="project" value="InterPro"/>
</dbReference>
<evidence type="ECO:0000256" key="2">
    <source>
        <dbReference type="ARBA" id="ARBA00023172"/>
    </source>
</evidence>
<dbReference type="GO" id="GO:0006310">
    <property type="term" value="P:DNA recombination"/>
    <property type="evidence" value="ECO:0007669"/>
    <property type="project" value="UniProtKB-KW"/>
</dbReference>
<dbReference type="Gene3D" id="1.10.443.10">
    <property type="entry name" value="Intergrase catalytic core"/>
    <property type="match status" value="1"/>
</dbReference>
<dbReference type="InterPro" id="IPR044068">
    <property type="entry name" value="CB"/>
</dbReference>
<dbReference type="EMBL" id="CP060789">
    <property type="protein sequence ID" value="QNP54834.1"/>
    <property type="molecule type" value="Genomic_DNA"/>
</dbReference>
<dbReference type="EMBL" id="CP060789">
    <property type="protein sequence ID" value="QNP56215.1"/>
    <property type="molecule type" value="Genomic_DNA"/>
</dbReference>
<evidence type="ECO:0000259" key="4">
    <source>
        <dbReference type="PROSITE" id="PS51898"/>
    </source>
</evidence>
<evidence type="ECO:0000259" key="5">
    <source>
        <dbReference type="PROSITE" id="PS51900"/>
    </source>
</evidence>
<dbReference type="GO" id="GO:0003677">
    <property type="term" value="F:DNA binding"/>
    <property type="evidence" value="ECO:0007669"/>
    <property type="project" value="UniProtKB-UniRule"/>
</dbReference>
<feature type="domain" description="Tyr recombinase" evidence="4">
    <location>
        <begin position="214"/>
        <end position="402"/>
    </location>
</feature>
<dbReference type="RefSeq" id="WP_187719970.1">
    <property type="nucleotide sequence ID" value="NZ_CP060789.1"/>
</dbReference>
<dbReference type="Proteomes" id="UP000516117">
    <property type="component" value="Chromosome"/>
</dbReference>
<dbReference type="InterPro" id="IPR002104">
    <property type="entry name" value="Integrase_catalytic"/>
</dbReference>
<keyword evidence="1 3" id="KW-0238">DNA-binding</keyword>
<dbReference type="Gene3D" id="1.10.150.130">
    <property type="match status" value="1"/>
</dbReference>
<keyword evidence="9" id="KW-1185">Reference proteome</keyword>
<keyword evidence="2" id="KW-0233">DNA recombination</keyword>
<dbReference type="AlphaFoldDB" id="A0A7H0H7G8"/>
<evidence type="ECO:0000313" key="9">
    <source>
        <dbReference type="Proteomes" id="UP000516117"/>
    </source>
</evidence>
<dbReference type="PANTHER" id="PTHR30349">
    <property type="entry name" value="PHAGE INTEGRASE-RELATED"/>
    <property type="match status" value="1"/>
</dbReference>
<evidence type="ECO:0000256" key="3">
    <source>
        <dbReference type="PROSITE-ProRule" id="PRU01248"/>
    </source>
</evidence>
<sequence length="414" mass="45609">MSVPVGELIARTDSAVTALGLAPSTLWQYRWAWSQVELFCSQRGDDELTDEITAEFLCFVAGEHGLGRIKDWKRKLLRKAVLVLSEVARTGTYRWSVSRRRHPNDGLEAVLRRVQDQFEEWLTGRGLALDTQHLYATVARTVLAWLPERGITDVRQLSREDVSAAVVFLGGRYRPGSMRTVVTALRVWCRFLEDAGLRAGLDGAVPAVFSRRIHAVRVLSARAVEQLVDSTDPGTLTGRRDRAMLLLAARTGLRPGDIAGLRLQDIDWRQGQITLIQRKTATVLTLPLLADVGTAIAEYLLHDRPAGVGDDHVFLRSQAPHVALSPSSDLYHVAAGAFARTHAASTGEAGRGMRVLRASLATRMLERDTPLPVIAGALGHRGIDSAKHYLAADEDRMRQCCLDLVGIEPDQARP</sequence>
<evidence type="ECO:0000313" key="6">
    <source>
        <dbReference type="EMBL" id="QNP54834.1"/>
    </source>
</evidence>
<dbReference type="SUPFAM" id="SSF56349">
    <property type="entry name" value="DNA breaking-rejoining enzymes"/>
    <property type="match status" value="1"/>
</dbReference>
<evidence type="ECO:0000256" key="1">
    <source>
        <dbReference type="ARBA" id="ARBA00023125"/>
    </source>
</evidence>
<dbReference type="PROSITE" id="PS51900">
    <property type="entry name" value="CB"/>
    <property type="match status" value="1"/>
</dbReference>
<protein>
    <submittedName>
        <fullName evidence="8">Tyrosine-type recombinase/integrase</fullName>
    </submittedName>
</protein>
<dbReference type="EMBL" id="CP060789">
    <property type="protein sequence ID" value="QNP56484.1"/>
    <property type="molecule type" value="Genomic_DNA"/>
</dbReference>
<dbReference type="KEGG" id="tdf:H9L22_01575"/>
<accession>A0A7H0H7G8</accession>
<dbReference type="KEGG" id="tdf:H9L22_03375"/>
<proteinExistence type="predicted"/>